<dbReference type="GO" id="GO:0016810">
    <property type="term" value="F:hydrolase activity, acting on carbon-nitrogen (but not peptide) bonds"/>
    <property type="evidence" value="ECO:0007669"/>
    <property type="project" value="InterPro"/>
</dbReference>
<proteinExistence type="inferred from homology"/>
<dbReference type="AlphaFoldDB" id="A0A7Y4H4Q3"/>
<dbReference type="GO" id="GO:0005975">
    <property type="term" value="P:carbohydrate metabolic process"/>
    <property type="evidence" value="ECO:0007669"/>
    <property type="project" value="InterPro"/>
</dbReference>
<accession>A0A7Y4H4Q3</accession>
<dbReference type="SUPFAM" id="SSF88713">
    <property type="entry name" value="Glycoside hydrolase/deacetylase"/>
    <property type="match status" value="1"/>
</dbReference>
<feature type="domain" description="NodB homology" evidence="6">
    <location>
        <begin position="96"/>
        <end position="354"/>
    </location>
</feature>
<name>A0A7Y4H4Q3_9BRAD</name>
<dbReference type="InterPro" id="IPR011330">
    <property type="entry name" value="Glyco_hydro/deAcase_b/a-brl"/>
</dbReference>
<evidence type="ECO:0000256" key="2">
    <source>
        <dbReference type="ARBA" id="ARBA00010973"/>
    </source>
</evidence>
<evidence type="ECO:0000256" key="4">
    <source>
        <dbReference type="ARBA" id="ARBA00022729"/>
    </source>
</evidence>
<evidence type="ECO:0000313" key="7">
    <source>
        <dbReference type="EMBL" id="NOJ47555.1"/>
    </source>
</evidence>
<comment type="function">
    <text evidence="1">Is involved in generating a small heat-stable compound (Nod), an acylated oligomer of N-acetylglucosamine, that stimulates mitosis in various plant protoplasts.</text>
</comment>
<organism evidence="7 8">
    <name type="scientific">Bradyrhizobium archetypum</name>
    <dbReference type="NCBI Taxonomy" id="2721160"/>
    <lineage>
        <taxon>Bacteria</taxon>
        <taxon>Pseudomonadati</taxon>
        <taxon>Pseudomonadota</taxon>
        <taxon>Alphaproteobacteria</taxon>
        <taxon>Hyphomicrobiales</taxon>
        <taxon>Nitrobacteraceae</taxon>
        <taxon>Bradyrhizobium</taxon>
    </lineage>
</organism>
<evidence type="ECO:0000256" key="1">
    <source>
        <dbReference type="ARBA" id="ARBA00003236"/>
    </source>
</evidence>
<evidence type="ECO:0000313" key="8">
    <source>
        <dbReference type="Proteomes" id="UP000528734"/>
    </source>
</evidence>
<evidence type="ECO:0000259" key="6">
    <source>
        <dbReference type="PROSITE" id="PS51677"/>
    </source>
</evidence>
<dbReference type="Pfam" id="PF01522">
    <property type="entry name" value="Polysacc_deac_1"/>
    <property type="match status" value="1"/>
</dbReference>
<keyword evidence="4" id="KW-0732">Signal</keyword>
<evidence type="ECO:0000256" key="5">
    <source>
        <dbReference type="ARBA" id="ARBA00032976"/>
    </source>
</evidence>
<dbReference type="InterPro" id="IPR051398">
    <property type="entry name" value="Polysacch_Deacetylase"/>
</dbReference>
<sequence>MQFMRPRHRLFTAGIEVIAASRADRWLRNLARGLGIVLMFHHVRPRRDVAFAPNELLEITPEFLITVLAELRREGFDIIPIAAVPDRLRSNRRSRPFAVLTFDDGYRDNVEHAWPILKRFGAPWTIYVTTEFAGGRGQLWWLELEQAIARLDRIVISRNGEPLSLPSRTPNEKQDAFHAVYRQLRAGPMERLRTVTADLASQAGIISNCLAAEFCLSWDELRDLAREPDVTIGAHTLSHPVLAKLDTTAAAREIADSKTLLERRLGRPVRHFAYPFGDRLSAGAREFRLVRDSGFETAVTSRPGHLFSNHTDYLHSLPRVSINGLFQTRAALRTLFSGVPFLLWNRGRVAEIET</sequence>
<dbReference type="CDD" id="cd10968">
    <property type="entry name" value="CE4_Mlr8448_like_5s"/>
    <property type="match status" value="1"/>
</dbReference>
<dbReference type="EMBL" id="JAAVLW010000004">
    <property type="protein sequence ID" value="NOJ47555.1"/>
    <property type="molecule type" value="Genomic_DNA"/>
</dbReference>
<dbReference type="Proteomes" id="UP000528734">
    <property type="component" value="Unassembled WGS sequence"/>
</dbReference>
<comment type="caution">
    <text evidence="7">The sequence shown here is derived from an EMBL/GenBank/DDBJ whole genome shotgun (WGS) entry which is preliminary data.</text>
</comment>
<comment type="similarity">
    <text evidence="2">Belongs to the polysaccharide deacetylase family.</text>
</comment>
<dbReference type="Gene3D" id="3.20.20.370">
    <property type="entry name" value="Glycoside hydrolase/deacetylase"/>
    <property type="match status" value="1"/>
</dbReference>
<dbReference type="PANTHER" id="PTHR34216:SF7">
    <property type="entry name" value="POLY-BETA-1,6-N-ACETYL-D-GLUCOSAMINE N-DEACETYLASE"/>
    <property type="match status" value="1"/>
</dbReference>
<evidence type="ECO:0000256" key="3">
    <source>
        <dbReference type="ARBA" id="ARBA00020071"/>
    </source>
</evidence>
<dbReference type="InterPro" id="IPR002509">
    <property type="entry name" value="NODB_dom"/>
</dbReference>
<dbReference type="PANTHER" id="PTHR34216">
    <property type="match status" value="1"/>
</dbReference>
<dbReference type="PROSITE" id="PS51677">
    <property type="entry name" value="NODB"/>
    <property type="match status" value="1"/>
</dbReference>
<reference evidence="7 8" key="1">
    <citation type="submission" date="2020-03" db="EMBL/GenBank/DDBJ databases">
        <title>Bradyrhizobium diversity isolated from nodules of Muelleranthus trifoliolatus.</title>
        <authorList>
            <person name="Klepa M."/>
            <person name="Helene L."/>
            <person name="Hungria M."/>
        </authorList>
    </citation>
    <scope>NUCLEOTIDE SEQUENCE [LARGE SCALE GENOMIC DNA]</scope>
    <source>
        <strain evidence="7 8">WSM 1744</strain>
    </source>
</reference>
<gene>
    <name evidence="7" type="ORF">HCN50_15075</name>
</gene>
<keyword evidence="8" id="KW-1185">Reference proteome</keyword>
<protein>
    <recommendedName>
        <fullName evidence="3">Chitooligosaccharide deacetylase</fullName>
    </recommendedName>
    <alternativeName>
        <fullName evidence="5">Nodulation protein B</fullName>
    </alternativeName>
</protein>